<reference evidence="1" key="2">
    <citation type="journal article" date="2015" name="Data Brief">
        <title>Shoot transcriptome of the giant reed, Arundo donax.</title>
        <authorList>
            <person name="Barrero R.A."/>
            <person name="Guerrero F.D."/>
            <person name="Moolhuijzen P."/>
            <person name="Goolsby J.A."/>
            <person name="Tidwell J."/>
            <person name="Bellgard S.E."/>
            <person name="Bellgard M.I."/>
        </authorList>
    </citation>
    <scope>NUCLEOTIDE SEQUENCE</scope>
    <source>
        <tissue evidence="1">Shoot tissue taken approximately 20 cm above the soil surface</tissue>
    </source>
</reference>
<protein>
    <submittedName>
        <fullName evidence="1">Uncharacterized protein</fullName>
    </submittedName>
</protein>
<organism evidence="1">
    <name type="scientific">Arundo donax</name>
    <name type="common">Giant reed</name>
    <name type="synonym">Donax arundinaceus</name>
    <dbReference type="NCBI Taxonomy" id="35708"/>
    <lineage>
        <taxon>Eukaryota</taxon>
        <taxon>Viridiplantae</taxon>
        <taxon>Streptophyta</taxon>
        <taxon>Embryophyta</taxon>
        <taxon>Tracheophyta</taxon>
        <taxon>Spermatophyta</taxon>
        <taxon>Magnoliopsida</taxon>
        <taxon>Liliopsida</taxon>
        <taxon>Poales</taxon>
        <taxon>Poaceae</taxon>
        <taxon>PACMAD clade</taxon>
        <taxon>Arundinoideae</taxon>
        <taxon>Arundineae</taxon>
        <taxon>Arundo</taxon>
    </lineage>
</organism>
<sequence>MLLWNRERPGSCILLYKFLAFVGSNLDIFGENAPIVPIWSDQTLDSSVCSAYFGVYEGFYWYNSVKDRARWLQ</sequence>
<accession>A0A0A9EDX1</accession>
<reference evidence="1" key="1">
    <citation type="submission" date="2014-09" db="EMBL/GenBank/DDBJ databases">
        <authorList>
            <person name="Magalhaes I.L.F."/>
            <person name="Oliveira U."/>
            <person name="Santos F.R."/>
            <person name="Vidigal T.H.D.A."/>
            <person name="Brescovit A.D."/>
            <person name="Santos A.J."/>
        </authorList>
    </citation>
    <scope>NUCLEOTIDE SEQUENCE</scope>
    <source>
        <tissue evidence="1">Shoot tissue taken approximately 20 cm above the soil surface</tissue>
    </source>
</reference>
<dbReference type="EMBL" id="GBRH01199634">
    <property type="protein sequence ID" value="JAD98261.1"/>
    <property type="molecule type" value="Transcribed_RNA"/>
</dbReference>
<proteinExistence type="predicted"/>
<dbReference type="AlphaFoldDB" id="A0A0A9EDX1"/>
<evidence type="ECO:0000313" key="1">
    <source>
        <dbReference type="EMBL" id="JAD98261.1"/>
    </source>
</evidence>
<name>A0A0A9EDX1_ARUDO</name>